<dbReference type="Proteomes" id="UP001556196">
    <property type="component" value="Unassembled WGS sequence"/>
</dbReference>
<evidence type="ECO:0000313" key="2">
    <source>
        <dbReference type="Proteomes" id="UP001556196"/>
    </source>
</evidence>
<proteinExistence type="predicted"/>
<organism evidence="1 2">
    <name type="scientific">Mesorhizobium marinum</name>
    <dbReference type="NCBI Taxonomy" id="3228790"/>
    <lineage>
        <taxon>Bacteria</taxon>
        <taxon>Pseudomonadati</taxon>
        <taxon>Pseudomonadota</taxon>
        <taxon>Alphaproteobacteria</taxon>
        <taxon>Hyphomicrobiales</taxon>
        <taxon>Phyllobacteriaceae</taxon>
        <taxon>Mesorhizobium</taxon>
    </lineage>
</organism>
<reference evidence="1 2" key="1">
    <citation type="submission" date="2024-06" db="EMBL/GenBank/DDBJ databases">
        <authorList>
            <person name="Tuo L."/>
        </authorList>
    </citation>
    <scope>NUCLEOTIDE SEQUENCE [LARGE SCALE GENOMIC DNA]</scope>
    <source>
        <strain evidence="1 2">ZMM04-5</strain>
    </source>
</reference>
<accession>A0ABV3QZE9</accession>
<name>A0ABV3QZE9_9HYPH</name>
<dbReference type="EMBL" id="JBFOCI010000002">
    <property type="protein sequence ID" value="MEW9806460.1"/>
    <property type="molecule type" value="Genomic_DNA"/>
</dbReference>
<evidence type="ECO:0000313" key="1">
    <source>
        <dbReference type="EMBL" id="MEW9806460.1"/>
    </source>
</evidence>
<sequence>MNDLPSPSQILEELADKVAAQIQRLAPVSFEAALGELISYHRFLLSANASTGPDGVPFNYAEVAGMEWNAPHHQWNRQYRRLYENAVDQLMTDQSFFRSLTHVPSRLLPHRGEPALSAAVLRSILDIGPMYAHRLEAWVTRHAVSEEGHKRRPSLQGLQRKVYSDVVTDVVGTWESLLDHAPTLFDWRDREAKSDHEQWERLRASWPYLWQHLTNTAYLLAVAVWNDDEIGSKFYRDALVRWGMHLGEEGHSAYHLARPRLLFPDVFSHKWNDALLSIEPLVHPRMPPPTPSGLFKLAKRNAHNDTVLITSALVAYWSMGKKQGSELAANTSWALLNRQASEPDDEDDMPGVGKTSFRHILLDLMRLEQAGRRFEKDTYGAQLDGLVSSLDNMTERRVVAGRVFTPSTLHGRHGLLTAFVAFLLALVPASGDDGLGDQIVGISQSPDVLPEGDLSLRNAVHELQRIVGALSPPAESVQQAARFFNDQFDNSKSVAALDQILNTSINAIEAARSARLEAAPIDESKVERIRSRAQSKILAPREQIRLFRDFKIEKAAADHTVKPFVARFTGVDKAQFVEPPMDDPSASYDEIVVSRIENAAGAHLWGLFCQKGKEGFAIDHKIEDEAFWNGIRSVAAKVGPEPILLVSRRAEGRSLRRFVYAERGDVPPPMSISTTGFGSGLPSYLATVEGIHVCGADFPEGTAWLFSSKHLSTIRYHALDEAEHYVSVAYEPVAKTKGEIVAKFSQTAVWKEFPIFELQVTDPEDV</sequence>
<comment type="caution">
    <text evidence="1">The sequence shown here is derived from an EMBL/GenBank/DDBJ whole genome shotgun (WGS) entry which is preliminary data.</text>
</comment>
<dbReference type="RefSeq" id="WP_367723520.1">
    <property type="nucleotide sequence ID" value="NZ_JBFOCH010000085.1"/>
</dbReference>
<keyword evidence="2" id="KW-1185">Reference proteome</keyword>
<gene>
    <name evidence="1" type="ORF">ABUE31_10735</name>
</gene>
<protein>
    <submittedName>
        <fullName evidence="1">Uncharacterized protein</fullName>
    </submittedName>
</protein>